<evidence type="ECO:0000313" key="1">
    <source>
        <dbReference type="EMBL" id="GAG25883.1"/>
    </source>
</evidence>
<dbReference type="InterPro" id="IPR019734">
    <property type="entry name" value="TPR_rpt"/>
</dbReference>
<organism evidence="1">
    <name type="scientific">marine sediment metagenome</name>
    <dbReference type="NCBI Taxonomy" id="412755"/>
    <lineage>
        <taxon>unclassified sequences</taxon>
        <taxon>metagenomes</taxon>
        <taxon>ecological metagenomes</taxon>
    </lineage>
</organism>
<gene>
    <name evidence="1" type="ORF">S01H1_57364</name>
</gene>
<dbReference type="EMBL" id="BARS01037406">
    <property type="protein sequence ID" value="GAG25883.1"/>
    <property type="molecule type" value="Genomic_DNA"/>
</dbReference>
<dbReference type="InterPro" id="IPR011990">
    <property type="entry name" value="TPR-like_helical_dom_sf"/>
</dbReference>
<name>X0WMY3_9ZZZZ</name>
<dbReference type="AlphaFoldDB" id="X0WMY3"/>
<proteinExistence type="predicted"/>
<dbReference type="SUPFAM" id="SSF48452">
    <property type="entry name" value="TPR-like"/>
    <property type="match status" value="1"/>
</dbReference>
<dbReference type="Gene3D" id="3.40.50.1820">
    <property type="entry name" value="alpha/beta hydrolase"/>
    <property type="match status" value="1"/>
</dbReference>
<feature type="non-terminal residue" evidence="1">
    <location>
        <position position="1"/>
    </location>
</feature>
<dbReference type="InterPro" id="IPR029058">
    <property type="entry name" value="AB_hydrolase_fold"/>
</dbReference>
<dbReference type="Pfam" id="PF13181">
    <property type="entry name" value="TPR_8"/>
    <property type="match status" value="1"/>
</dbReference>
<comment type="caution">
    <text evidence="1">The sequence shown here is derived from an EMBL/GenBank/DDBJ whole genome shotgun (WGS) entry which is preliminary data.</text>
</comment>
<accession>X0WMY3</accession>
<feature type="non-terminal residue" evidence="1">
    <location>
        <position position="257"/>
    </location>
</feature>
<reference evidence="1" key="1">
    <citation type="journal article" date="2014" name="Front. Microbiol.">
        <title>High frequency of phylogenetically diverse reductive dehalogenase-homologous genes in deep subseafloor sedimentary metagenomes.</title>
        <authorList>
            <person name="Kawai M."/>
            <person name="Futagami T."/>
            <person name="Toyoda A."/>
            <person name="Takaki Y."/>
            <person name="Nishi S."/>
            <person name="Hori S."/>
            <person name="Arai W."/>
            <person name="Tsubouchi T."/>
            <person name="Morono Y."/>
            <person name="Uchiyama I."/>
            <person name="Ito T."/>
            <person name="Fujiyama A."/>
            <person name="Inagaki F."/>
            <person name="Takami H."/>
        </authorList>
    </citation>
    <scope>NUCLEOTIDE SEQUENCE</scope>
    <source>
        <strain evidence="1">Expedition CK06-06</strain>
    </source>
</reference>
<sequence length="257" mass="30330">NPFWIRANREYMLTKANDFFSKEGLLDNFLFITNNASGDNEATMEYLRKFTTIVEEGKKRDFTLILNPLEKREVGIIPSPGLRKGLETFFEKYKFPKEIEIDGLEDLKEYYQNLSQVYGYEVDIPEFTLIRQGDGLEERNKLEEVKILYEYVVEKYPHDLNSYARLADLHRRWGNYNLSIKYYEQCLERKKMPFIERRLNSLNKYLNESAAYAVEKAIRNSGIDAGIAKFQELKSDSQNKLYFSESDFNTLGYNLIT</sequence>
<protein>
    <submittedName>
        <fullName evidence="1">Uncharacterized protein</fullName>
    </submittedName>
</protein>